<protein>
    <submittedName>
        <fullName evidence="1">CFEM domain-containing protein</fullName>
    </submittedName>
</protein>
<evidence type="ECO:0000313" key="1">
    <source>
        <dbReference type="EMBL" id="KAI8675937.1"/>
    </source>
</evidence>
<keyword evidence="2" id="KW-1185">Reference proteome</keyword>
<comment type="caution">
    <text evidence="1">The sequence shown here is derived from an EMBL/GenBank/DDBJ whole genome shotgun (WGS) entry which is preliminary data.</text>
</comment>
<dbReference type="Proteomes" id="UP001065298">
    <property type="component" value="Chromosome 3"/>
</dbReference>
<name>A0ACC0R873_9HYPO</name>
<proteinExistence type="predicted"/>
<dbReference type="EMBL" id="CM046505">
    <property type="protein sequence ID" value="KAI8675937.1"/>
    <property type="molecule type" value="Genomic_DNA"/>
</dbReference>
<accession>A0ACC0R873</accession>
<organism evidence="1 2">
    <name type="scientific">Fusarium keratoplasticum</name>
    <dbReference type="NCBI Taxonomy" id="1328300"/>
    <lineage>
        <taxon>Eukaryota</taxon>
        <taxon>Fungi</taxon>
        <taxon>Dikarya</taxon>
        <taxon>Ascomycota</taxon>
        <taxon>Pezizomycotina</taxon>
        <taxon>Sordariomycetes</taxon>
        <taxon>Hypocreomycetidae</taxon>
        <taxon>Hypocreales</taxon>
        <taxon>Nectriaceae</taxon>
        <taxon>Fusarium</taxon>
        <taxon>Fusarium solani species complex</taxon>
    </lineage>
</organism>
<reference evidence="1" key="1">
    <citation type="submission" date="2022-06" db="EMBL/GenBank/DDBJ databases">
        <title>Fusarium solani species complex genomes reveal bases of compartmentalisation and animal pathogenesis.</title>
        <authorList>
            <person name="Tsai I.J."/>
        </authorList>
    </citation>
    <scope>NUCLEOTIDE SEQUENCE</scope>
    <source>
        <strain evidence="1">Fu6.1</strain>
    </source>
</reference>
<gene>
    <name evidence="1" type="ORF">NCS57_00496500</name>
</gene>
<sequence length="299" mass="30572">MKRVYALSFIFLDAVFGQRARAAMPGSVVDCLRSTTFGCGSGDIDCLCSASKRKEHIAEFSSCIKKGCKPDEVVSAEDSYGPLYVRAEGPKIGPEGSSSTTAGANAPVNPAGQGAPAVESSATAKEVMETSSIEVDISTEEVVSTEVHWQDVGTKSTDDTATSTSTDPVKAGIAASASTARAVSETTASMSTESSTASSASTEEEQATDTVLPASDKYYPRGGLSAGAKAGIGVGIALGVIGLACLVAAIWLIRRKRAATGASGMGVTHAQSVKSPNPFSRQVEVAEIDGRPAPQELPA</sequence>
<evidence type="ECO:0000313" key="2">
    <source>
        <dbReference type="Proteomes" id="UP001065298"/>
    </source>
</evidence>